<keyword evidence="2" id="KW-1185">Reference proteome</keyword>
<reference evidence="1 2" key="1">
    <citation type="submission" date="2021-03" db="EMBL/GenBank/DDBJ databases">
        <title>Sequencing the genomes of 1000 actinobacteria strains.</title>
        <authorList>
            <person name="Klenk H.-P."/>
        </authorList>
    </citation>
    <scope>NUCLEOTIDE SEQUENCE [LARGE SCALE GENOMIC DNA]</scope>
    <source>
        <strain evidence="1 2">DSM 14566</strain>
    </source>
</reference>
<sequence length="161" mass="17783">MGRRFSMQVRDAIRMADSMMPLSGDVEDLLTNLSRTRDRRISILTAPLTSPLSGLLIATGKADYVVVGDEASPERQVAIVCHEVAHLLLGHDDNQPLSSGLIESGLLQGLNPDLVRSVVAGRHAYAHATELDAETVATHISIQLRRRVMRGGHTYYDELWW</sequence>
<dbReference type="RefSeq" id="WP_209902879.1">
    <property type="nucleotide sequence ID" value="NZ_BAAAJW010000027.1"/>
</dbReference>
<organism evidence="1 2">
    <name type="scientific">Brachybacterium sacelli</name>
    <dbReference type="NCBI Taxonomy" id="173364"/>
    <lineage>
        <taxon>Bacteria</taxon>
        <taxon>Bacillati</taxon>
        <taxon>Actinomycetota</taxon>
        <taxon>Actinomycetes</taxon>
        <taxon>Micrococcales</taxon>
        <taxon>Dermabacteraceae</taxon>
        <taxon>Brachybacterium</taxon>
    </lineage>
</organism>
<accession>A0ABS4X2X0</accession>
<dbReference type="Gene3D" id="1.10.10.2910">
    <property type="match status" value="1"/>
</dbReference>
<gene>
    <name evidence="1" type="ORF">JOF43_002763</name>
</gene>
<evidence type="ECO:0000313" key="1">
    <source>
        <dbReference type="EMBL" id="MBP2382806.1"/>
    </source>
</evidence>
<evidence type="ECO:0008006" key="3">
    <source>
        <dbReference type="Google" id="ProtNLM"/>
    </source>
</evidence>
<protein>
    <recommendedName>
        <fullName evidence="3">IrrE N-terminal-like domain-containing protein</fullName>
    </recommendedName>
</protein>
<evidence type="ECO:0000313" key="2">
    <source>
        <dbReference type="Proteomes" id="UP001519290"/>
    </source>
</evidence>
<proteinExistence type="predicted"/>
<comment type="caution">
    <text evidence="1">The sequence shown here is derived from an EMBL/GenBank/DDBJ whole genome shotgun (WGS) entry which is preliminary data.</text>
</comment>
<dbReference type="EMBL" id="JAGIOD010000001">
    <property type="protein sequence ID" value="MBP2382806.1"/>
    <property type="molecule type" value="Genomic_DNA"/>
</dbReference>
<name>A0ABS4X2X0_9MICO</name>
<dbReference type="Proteomes" id="UP001519290">
    <property type="component" value="Unassembled WGS sequence"/>
</dbReference>